<dbReference type="InterPro" id="IPR022284">
    <property type="entry name" value="GPAT/DHAPAT"/>
</dbReference>
<evidence type="ECO:0000256" key="1">
    <source>
        <dbReference type="ARBA" id="ARBA00004184"/>
    </source>
</evidence>
<comment type="subcellular location">
    <subcellularLocation>
        <location evidence="1">Endomembrane system</location>
        <topology evidence="1">Peripheral membrane protein</topology>
    </subcellularLocation>
</comment>
<dbReference type="Pfam" id="PF19277">
    <property type="entry name" value="GPAT_C"/>
    <property type="match status" value="1"/>
</dbReference>
<dbReference type="EMBL" id="UOFN01000009">
    <property type="protein sequence ID" value="VAW72885.1"/>
    <property type="molecule type" value="Genomic_DNA"/>
</dbReference>
<feature type="domain" description="Phospholipid/glycerol acyltransferase" evidence="3">
    <location>
        <begin position="154"/>
        <end position="278"/>
    </location>
</feature>
<gene>
    <name evidence="4" type="ORF">MNBD_GAMMA15-397</name>
</gene>
<evidence type="ECO:0000256" key="2">
    <source>
        <dbReference type="SAM" id="Phobius"/>
    </source>
</evidence>
<dbReference type="PANTHER" id="PTHR12563:SF17">
    <property type="entry name" value="DIHYDROXYACETONE PHOSPHATE ACYLTRANSFERASE"/>
    <property type="match status" value="1"/>
</dbReference>
<proteinExistence type="predicted"/>
<accession>A0A3B0XWY8</accession>
<dbReference type="InterPro" id="IPR045520">
    <property type="entry name" value="GPAT/DHAPAT_C"/>
</dbReference>
<dbReference type="PANTHER" id="PTHR12563">
    <property type="entry name" value="GLYCEROL-3-PHOSPHATE ACYLTRANSFERASE"/>
    <property type="match status" value="1"/>
</dbReference>
<keyword evidence="4" id="KW-0012">Acyltransferase</keyword>
<dbReference type="GO" id="GO:0012505">
    <property type="term" value="C:endomembrane system"/>
    <property type="evidence" value="ECO:0007669"/>
    <property type="project" value="UniProtKB-SubCell"/>
</dbReference>
<dbReference type="Pfam" id="PF01553">
    <property type="entry name" value="Acyltransferase"/>
    <property type="match status" value="1"/>
</dbReference>
<dbReference type="AlphaFoldDB" id="A0A3B0XWY8"/>
<evidence type="ECO:0000313" key="4">
    <source>
        <dbReference type="EMBL" id="VAW72885.1"/>
    </source>
</evidence>
<keyword evidence="2" id="KW-0472">Membrane</keyword>
<reference evidence="4" key="1">
    <citation type="submission" date="2018-06" db="EMBL/GenBank/DDBJ databases">
        <authorList>
            <person name="Zhirakovskaya E."/>
        </authorList>
    </citation>
    <scope>NUCLEOTIDE SEQUENCE</scope>
</reference>
<keyword evidence="2" id="KW-1133">Transmembrane helix</keyword>
<sequence length="480" mass="55345">MPDMDNTITLPLWLAVLLALFSLALLLDRVLIPSVRWYLRRRINRVINEVNTRLDIEVRPFQLTRRQILIDQLSLDEKVVSAINDLAREKDMPREVAQAKANAYAREIVPSFNAYVYFRVGYWIAKRIARLIYRVRVGFHDADRLASVNPDATVVFVMNHRSNMDYLLVSFLAAEKTALSYAVGEWAQIWPLQTLIRAMGAFFVRRGTGNALYRRVLESYVQMATRAGVCQAVFPEGGLTRDGAMREPKLGFLDYMLRNYHPETDREIVFVPIGINYDRVVEDRSLVRRLDQEAEKRSAGFVVKTTVKFIFKQLMLSRRERWRHFGYASVNFGEPLSVRDWCHDQGVEFSRLEQEPRFEQVGRLANTLMERIADVVPVLPVPLLASIVLEHRDDWESELAIKTYALEKIDRLRELGAPIRIASCACEGVLTNALTTLRARKMLEQRDGLLRAVPEAEDMLSYYANSINRWNQPTDPAADH</sequence>
<name>A0A3B0XWY8_9ZZZZ</name>
<dbReference type="SUPFAM" id="SSF69593">
    <property type="entry name" value="Glycerol-3-phosphate (1)-acyltransferase"/>
    <property type="match status" value="1"/>
</dbReference>
<feature type="transmembrane region" description="Helical" evidence="2">
    <location>
        <begin position="12"/>
        <end position="32"/>
    </location>
</feature>
<evidence type="ECO:0000259" key="3">
    <source>
        <dbReference type="SMART" id="SM00563"/>
    </source>
</evidence>
<protein>
    <submittedName>
        <fullName evidence="4">Acyltransferase family protein associated with ethylmalonyl-CoA pathway</fullName>
    </submittedName>
</protein>
<keyword evidence="2" id="KW-0812">Transmembrane</keyword>
<dbReference type="GO" id="GO:0008374">
    <property type="term" value="F:O-acyltransferase activity"/>
    <property type="evidence" value="ECO:0007669"/>
    <property type="project" value="InterPro"/>
</dbReference>
<organism evidence="4">
    <name type="scientific">hydrothermal vent metagenome</name>
    <dbReference type="NCBI Taxonomy" id="652676"/>
    <lineage>
        <taxon>unclassified sequences</taxon>
        <taxon>metagenomes</taxon>
        <taxon>ecological metagenomes</taxon>
    </lineage>
</organism>
<keyword evidence="4" id="KW-0808">Transferase</keyword>
<dbReference type="SMART" id="SM00563">
    <property type="entry name" value="PlsC"/>
    <property type="match status" value="1"/>
</dbReference>
<dbReference type="InterPro" id="IPR002123">
    <property type="entry name" value="Plipid/glycerol_acylTrfase"/>
</dbReference>
<dbReference type="GO" id="GO:0006629">
    <property type="term" value="P:lipid metabolic process"/>
    <property type="evidence" value="ECO:0007669"/>
    <property type="project" value="InterPro"/>
</dbReference>